<sequence>MNLLQKLVEGNKLTQQEMTSVSHHLFSEEISDSEIASVLTALKVRGESVEEIAAIVEVLREKAMPIKKSLIGVMDNCGTGGDGLQTFNISTTSAFVLAGAGAKVAKHGNRSISSRTGSADVLEELGVALDFTSDEVEQLIETNGVAFLFAPYVHHRLKRIMKVRKDLNVPTIFNLIGPLTNPVALDTQFLGVYRRDHLMKMAAVLQRLGRKRSIVVNGAGHMDEASLAGENHFVLLEEGELIPFTLTPEDVGLNTYSNTDITGGNAKENAQIMLDVLSGKEGAYYETTLFNAGIGLFASGIANSIQEGVDLARDSIQSGRALEKLNYLIHFSEKRKTKEIS</sequence>
<dbReference type="NCBIfam" id="TIGR01245">
    <property type="entry name" value="trpD"/>
    <property type="match status" value="1"/>
</dbReference>
<dbReference type="Pfam" id="PF02885">
    <property type="entry name" value="Glycos_trans_3N"/>
    <property type="match status" value="1"/>
</dbReference>
<dbReference type="HAMAP" id="MF_00211">
    <property type="entry name" value="TrpD"/>
    <property type="match status" value="1"/>
</dbReference>
<dbReference type="Gene3D" id="3.40.1030.10">
    <property type="entry name" value="Nucleoside phosphorylase/phosphoribosyltransferase catalytic domain"/>
    <property type="match status" value="1"/>
</dbReference>
<keyword evidence="5" id="KW-0460">Magnesium</keyword>
<feature type="binding site" evidence="5">
    <location>
        <begin position="106"/>
        <end position="114"/>
    </location>
    <ligand>
        <name>5-phospho-alpha-D-ribose 1-diphosphate</name>
        <dbReference type="ChEBI" id="CHEBI:58017"/>
    </ligand>
</feature>
<evidence type="ECO:0000256" key="2">
    <source>
        <dbReference type="ARBA" id="ARBA00022679"/>
    </source>
</evidence>
<evidence type="ECO:0000259" key="6">
    <source>
        <dbReference type="Pfam" id="PF00591"/>
    </source>
</evidence>
<comment type="catalytic activity">
    <reaction evidence="5">
        <text>N-(5-phospho-beta-D-ribosyl)anthranilate + diphosphate = 5-phospho-alpha-D-ribose 1-diphosphate + anthranilate</text>
        <dbReference type="Rhea" id="RHEA:11768"/>
        <dbReference type="ChEBI" id="CHEBI:16567"/>
        <dbReference type="ChEBI" id="CHEBI:18277"/>
        <dbReference type="ChEBI" id="CHEBI:33019"/>
        <dbReference type="ChEBI" id="CHEBI:58017"/>
        <dbReference type="EC" id="2.4.2.18"/>
    </reaction>
</comment>
<dbReference type="RefSeq" id="WP_307068343.1">
    <property type="nucleotide sequence ID" value="NZ_JAUSUP010000005.1"/>
</dbReference>
<name>A0ABU0DUQ4_9BACI</name>
<evidence type="ECO:0000256" key="5">
    <source>
        <dbReference type="HAMAP-Rule" id="MF_00211"/>
    </source>
</evidence>
<protein>
    <recommendedName>
        <fullName evidence="5">Anthranilate phosphoribosyltransferase</fullName>
        <ecNumber evidence="5">2.4.2.18</ecNumber>
    </recommendedName>
</protein>
<dbReference type="PANTHER" id="PTHR43285">
    <property type="entry name" value="ANTHRANILATE PHOSPHORIBOSYLTRANSFERASE"/>
    <property type="match status" value="1"/>
</dbReference>
<comment type="pathway">
    <text evidence="5">Amino-acid biosynthesis; L-tryptophan biosynthesis; L-tryptophan from chorismate: step 2/5.</text>
</comment>
<keyword evidence="2 5" id="KW-0808">Transferase</keyword>
<comment type="caution">
    <text evidence="8">The sequence shown here is derived from an EMBL/GenBank/DDBJ whole genome shotgun (WGS) entry which is preliminary data.</text>
</comment>
<keyword evidence="5" id="KW-0479">Metal-binding</keyword>
<dbReference type="Pfam" id="PF00591">
    <property type="entry name" value="Glycos_transf_3"/>
    <property type="match status" value="1"/>
</dbReference>
<keyword evidence="4 5" id="KW-0057">Aromatic amino acid biosynthesis</keyword>
<feature type="binding site" evidence="5">
    <location>
        <begin position="81"/>
        <end position="82"/>
    </location>
    <ligand>
        <name>5-phospho-alpha-D-ribose 1-diphosphate</name>
        <dbReference type="ChEBI" id="CHEBI:58017"/>
    </ligand>
</feature>
<dbReference type="GO" id="GO:0016757">
    <property type="term" value="F:glycosyltransferase activity"/>
    <property type="evidence" value="ECO:0007669"/>
    <property type="project" value="UniProtKB-KW"/>
</dbReference>
<dbReference type="InterPro" id="IPR000312">
    <property type="entry name" value="Glycosyl_Trfase_fam3"/>
</dbReference>
<dbReference type="InterPro" id="IPR036320">
    <property type="entry name" value="Glycosyl_Trfase_fam3_N_dom_sf"/>
</dbReference>
<dbReference type="InterPro" id="IPR017459">
    <property type="entry name" value="Glycosyl_Trfase_fam3_N_dom"/>
</dbReference>
<reference evidence="8 9" key="1">
    <citation type="submission" date="2023-07" db="EMBL/GenBank/DDBJ databases">
        <title>Genomic Encyclopedia of Type Strains, Phase IV (KMG-IV): sequencing the most valuable type-strain genomes for metagenomic binning, comparative biology and taxonomic classification.</title>
        <authorList>
            <person name="Goeker M."/>
        </authorList>
    </citation>
    <scope>NUCLEOTIDE SEQUENCE [LARGE SCALE GENOMIC DNA]</scope>
    <source>
        <strain evidence="8 9">DSM 15448</strain>
    </source>
</reference>
<evidence type="ECO:0000313" key="9">
    <source>
        <dbReference type="Proteomes" id="UP001236723"/>
    </source>
</evidence>
<evidence type="ECO:0000259" key="7">
    <source>
        <dbReference type="Pfam" id="PF02885"/>
    </source>
</evidence>
<dbReference type="SUPFAM" id="SSF52418">
    <property type="entry name" value="Nucleoside phosphorylase/phosphoribosyltransferase catalytic domain"/>
    <property type="match status" value="1"/>
</dbReference>
<feature type="binding site" evidence="5">
    <location>
        <position position="224"/>
    </location>
    <ligand>
        <name>Mg(2+)</name>
        <dbReference type="ChEBI" id="CHEBI:18420"/>
        <label>2</label>
    </ligand>
</feature>
<comment type="function">
    <text evidence="5">Catalyzes the transfer of the phosphoribosyl group of 5-phosphorylribose-1-pyrophosphate (PRPP) to anthranilate to yield N-(5'-phosphoribosyl)-anthranilate (PRA).</text>
</comment>
<comment type="subunit">
    <text evidence="5">Homodimer.</text>
</comment>
<feature type="binding site" evidence="5">
    <location>
        <position position="109"/>
    </location>
    <ligand>
        <name>anthranilate</name>
        <dbReference type="ChEBI" id="CHEBI:16567"/>
        <label>1</label>
    </ligand>
</feature>
<feature type="binding site" evidence="5">
    <location>
        <position position="90"/>
    </location>
    <ligand>
        <name>Mg(2+)</name>
        <dbReference type="ChEBI" id="CHEBI:18420"/>
        <label>1</label>
    </ligand>
</feature>
<feature type="binding site" evidence="5">
    <location>
        <position position="223"/>
    </location>
    <ligand>
        <name>Mg(2+)</name>
        <dbReference type="ChEBI" id="CHEBI:18420"/>
        <label>2</label>
    </ligand>
</feature>
<feature type="binding site" evidence="5">
    <location>
        <position position="164"/>
    </location>
    <ligand>
        <name>anthranilate</name>
        <dbReference type="ChEBI" id="CHEBI:16567"/>
        <label>2</label>
    </ligand>
</feature>
<dbReference type="Gene3D" id="1.20.970.10">
    <property type="entry name" value="Transferase, Pyrimidine Nucleoside Phosphorylase, Chain C"/>
    <property type="match status" value="1"/>
</dbReference>
<evidence type="ECO:0000313" key="8">
    <source>
        <dbReference type="EMBL" id="MDQ0352085.1"/>
    </source>
</evidence>
<keyword evidence="1 5" id="KW-0328">Glycosyltransferase</keyword>
<comment type="similarity">
    <text evidence="5">Belongs to the anthranilate phosphoribosyltransferase family.</text>
</comment>
<feature type="binding site" evidence="5">
    <location>
        <position position="78"/>
    </location>
    <ligand>
        <name>anthranilate</name>
        <dbReference type="ChEBI" id="CHEBI:16567"/>
        <label>1</label>
    </ligand>
</feature>
<organism evidence="8 9">
    <name type="scientific">Alkalibacillus filiformis</name>
    <dbReference type="NCBI Taxonomy" id="200990"/>
    <lineage>
        <taxon>Bacteria</taxon>
        <taxon>Bacillati</taxon>
        <taxon>Bacillota</taxon>
        <taxon>Bacilli</taxon>
        <taxon>Bacillales</taxon>
        <taxon>Bacillaceae</taxon>
        <taxon>Alkalibacillus</taxon>
    </lineage>
</organism>
<proteinExistence type="inferred from homology"/>
<keyword evidence="5" id="KW-0028">Amino-acid biosynthesis</keyword>
<dbReference type="EMBL" id="JAUSUP010000005">
    <property type="protein sequence ID" value="MDQ0352085.1"/>
    <property type="molecule type" value="Genomic_DNA"/>
</dbReference>
<feature type="domain" description="Glycosyl transferase family 3 N-terminal" evidence="7">
    <location>
        <begin position="2"/>
        <end position="63"/>
    </location>
</feature>
<dbReference type="InterPro" id="IPR035902">
    <property type="entry name" value="Nuc_phospho_transferase"/>
</dbReference>
<evidence type="ECO:0000256" key="4">
    <source>
        <dbReference type="ARBA" id="ARBA00023141"/>
    </source>
</evidence>
<accession>A0ABU0DUQ4</accession>
<dbReference type="PANTHER" id="PTHR43285:SF2">
    <property type="entry name" value="ANTHRANILATE PHOSPHORIBOSYLTRANSFERASE"/>
    <property type="match status" value="1"/>
</dbReference>
<feature type="binding site" evidence="5">
    <location>
        <position position="224"/>
    </location>
    <ligand>
        <name>Mg(2+)</name>
        <dbReference type="ChEBI" id="CHEBI:18420"/>
        <label>1</label>
    </ligand>
</feature>
<dbReference type="SUPFAM" id="SSF47648">
    <property type="entry name" value="Nucleoside phosphorylase/phosphoribosyltransferase N-terminal domain"/>
    <property type="match status" value="1"/>
</dbReference>
<comment type="caution">
    <text evidence="5">Lacks conserved residue(s) required for the propagation of feature annotation.</text>
</comment>
<feature type="domain" description="Glycosyl transferase family 3" evidence="6">
    <location>
        <begin position="73"/>
        <end position="322"/>
    </location>
</feature>
<feature type="binding site" evidence="5">
    <location>
        <begin position="88"/>
        <end position="91"/>
    </location>
    <ligand>
        <name>5-phospho-alpha-D-ribose 1-diphosphate</name>
        <dbReference type="ChEBI" id="CHEBI:58017"/>
    </ligand>
</feature>
<dbReference type="EC" id="2.4.2.18" evidence="5"/>
<gene>
    <name evidence="5" type="primary">trpD</name>
    <name evidence="8" type="ORF">J2R98_001919</name>
</gene>
<feature type="binding site" evidence="5">
    <location>
        <position position="118"/>
    </location>
    <ligand>
        <name>5-phospho-alpha-D-ribose 1-diphosphate</name>
        <dbReference type="ChEBI" id="CHEBI:58017"/>
    </ligand>
</feature>
<comment type="cofactor">
    <cofactor evidence="5">
        <name>Mg(2+)</name>
        <dbReference type="ChEBI" id="CHEBI:18420"/>
    </cofactor>
    <text evidence="5">Binds 2 magnesium ions per monomer.</text>
</comment>
<keyword evidence="9" id="KW-1185">Reference proteome</keyword>
<evidence type="ECO:0000256" key="3">
    <source>
        <dbReference type="ARBA" id="ARBA00022822"/>
    </source>
</evidence>
<dbReference type="Proteomes" id="UP001236723">
    <property type="component" value="Unassembled WGS sequence"/>
</dbReference>
<feature type="binding site" evidence="5">
    <location>
        <position position="86"/>
    </location>
    <ligand>
        <name>5-phospho-alpha-D-ribose 1-diphosphate</name>
        <dbReference type="ChEBI" id="CHEBI:58017"/>
    </ligand>
</feature>
<keyword evidence="3 5" id="KW-0822">Tryptophan biosynthesis</keyword>
<dbReference type="InterPro" id="IPR005940">
    <property type="entry name" value="Anthranilate_Pribosyl_Tfrase"/>
</dbReference>
<feature type="binding site" evidence="5">
    <location>
        <position position="78"/>
    </location>
    <ligand>
        <name>5-phospho-alpha-D-ribose 1-diphosphate</name>
        <dbReference type="ChEBI" id="CHEBI:58017"/>
    </ligand>
</feature>
<evidence type="ECO:0000256" key="1">
    <source>
        <dbReference type="ARBA" id="ARBA00022676"/>
    </source>
</evidence>